<feature type="binding site" evidence="10">
    <location>
        <position position="149"/>
    </location>
    <ligand>
        <name>Fe cation</name>
        <dbReference type="ChEBI" id="CHEBI:24875"/>
        <label>2</label>
    </ligand>
</feature>
<keyword evidence="3 9" id="KW-0409">Iron storage</keyword>
<accession>A0A1I2LI53</accession>
<dbReference type="Pfam" id="PF00210">
    <property type="entry name" value="Ferritin"/>
    <property type="match status" value="1"/>
</dbReference>
<feature type="domain" description="Ferritin-like diiron" evidence="11">
    <location>
        <begin position="20"/>
        <end position="164"/>
    </location>
</feature>
<evidence type="ECO:0000256" key="6">
    <source>
        <dbReference type="ARBA" id="ARBA00023004"/>
    </source>
</evidence>
<dbReference type="InterPro" id="IPR012347">
    <property type="entry name" value="Ferritin-like"/>
</dbReference>
<feature type="binding site" evidence="10">
    <location>
        <position position="113"/>
    </location>
    <ligand>
        <name>Fe cation</name>
        <dbReference type="ChEBI" id="CHEBI:24875"/>
        <label>2</label>
    </ligand>
</feature>
<dbReference type="InterPro" id="IPR009078">
    <property type="entry name" value="Ferritin-like_SF"/>
</dbReference>
<evidence type="ECO:0000256" key="8">
    <source>
        <dbReference type="ARBA" id="ARBA00047990"/>
    </source>
</evidence>
<dbReference type="PANTHER" id="PTHR30295:SF0">
    <property type="entry name" value="BACTERIOFERRITIN"/>
    <property type="match status" value="1"/>
</dbReference>
<evidence type="ECO:0000256" key="5">
    <source>
        <dbReference type="ARBA" id="ARBA00022723"/>
    </source>
</evidence>
<dbReference type="PANTHER" id="PTHR30295">
    <property type="entry name" value="BACTERIOFERRITIN"/>
    <property type="match status" value="1"/>
</dbReference>
<feature type="binding site" description="axial binding residue" evidence="10">
    <location>
        <position position="71"/>
    </location>
    <ligand>
        <name>heme b</name>
        <dbReference type="ChEBI" id="CHEBI:60344"/>
        <note>ligand shared between dimeric partners</note>
    </ligand>
    <ligandPart>
        <name>Fe</name>
        <dbReference type="ChEBI" id="CHEBI:18248"/>
    </ligandPart>
</feature>
<proteinExistence type="inferred from homology"/>
<comment type="cofactor">
    <cofactor evidence="1">
        <name>heme b</name>
        <dbReference type="ChEBI" id="CHEBI:60344"/>
    </cofactor>
</comment>
<feature type="binding site" evidence="10">
    <location>
        <position position="70"/>
    </location>
    <ligand>
        <name>Fe cation</name>
        <dbReference type="ChEBI" id="CHEBI:24875"/>
        <label>2</label>
    </ligand>
</feature>
<dbReference type="GO" id="GO:0004322">
    <property type="term" value="F:ferroxidase activity"/>
    <property type="evidence" value="ECO:0007669"/>
    <property type="project" value="UniProtKB-EC"/>
</dbReference>
<feature type="binding site" evidence="10">
    <location>
        <position position="146"/>
    </location>
    <ligand>
        <name>Fe cation</name>
        <dbReference type="ChEBI" id="CHEBI:24875"/>
        <label>2</label>
    </ligand>
</feature>
<evidence type="ECO:0000256" key="3">
    <source>
        <dbReference type="ARBA" id="ARBA00022434"/>
    </source>
</evidence>
<evidence type="ECO:0000259" key="11">
    <source>
        <dbReference type="PROSITE" id="PS50905"/>
    </source>
</evidence>
<evidence type="ECO:0000256" key="1">
    <source>
        <dbReference type="ARBA" id="ARBA00001970"/>
    </source>
</evidence>
<comment type="subunit">
    <text evidence="2">Homooligomer of 24 subunits, arranged as 12 dimers, that are packed together to form an approximately spherical molecule with a central cavity, in which large amounts of iron can be deposited.</text>
</comment>
<dbReference type="EC" id="1.16.3.1" evidence="9"/>
<evidence type="ECO:0000256" key="10">
    <source>
        <dbReference type="PIRSR" id="PIRSR002560-1"/>
    </source>
</evidence>
<feature type="binding site" evidence="10">
    <location>
        <position position="69"/>
    </location>
    <ligand>
        <name>Fe cation</name>
        <dbReference type="ChEBI" id="CHEBI:24875"/>
        <label>3</label>
    </ligand>
</feature>
<dbReference type="GO" id="GO:0008199">
    <property type="term" value="F:ferric iron binding"/>
    <property type="evidence" value="ECO:0007669"/>
    <property type="project" value="InterPro"/>
</dbReference>
<evidence type="ECO:0000256" key="7">
    <source>
        <dbReference type="ARBA" id="ARBA00036243"/>
    </source>
</evidence>
<organism evidence="12 13">
    <name type="scientific">Blastococcus tunisiensis</name>
    <dbReference type="NCBI Taxonomy" id="1798228"/>
    <lineage>
        <taxon>Bacteria</taxon>
        <taxon>Bacillati</taxon>
        <taxon>Actinomycetota</taxon>
        <taxon>Actinomycetes</taxon>
        <taxon>Geodermatophilales</taxon>
        <taxon>Geodermatophilaceae</taxon>
        <taxon>Blastococcus</taxon>
    </lineage>
</organism>
<reference evidence="13" key="1">
    <citation type="submission" date="2016-10" db="EMBL/GenBank/DDBJ databases">
        <authorList>
            <person name="Varghese N."/>
            <person name="Submissions S."/>
        </authorList>
    </citation>
    <scope>NUCLEOTIDE SEQUENCE [LARGE SCALE GENOMIC DNA]</scope>
    <source>
        <strain evidence="13">DSM 46838</strain>
    </source>
</reference>
<sequence length="178" mass="19970">MPSAVPNDLRQNEKWEWLVQPVSPRVVELLNDALTFELTVTNTYFLNARMLDAWGLPKLGKVYYDLSIDEMRDADAIIQRVLLFDGHPNVQRLGAIRVGETAEEMLVLALDSEKAAVAQFNASAKECHELGDHGTAAVFEEMVRDEEKHADWFEAQLAAIERVGAQQYLAAQISTETP</sequence>
<feature type="binding site" evidence="10">
    <location>
        <position position="37"/>
    </location>
    <ligand>
        <name>Fe cation</name>
        <dbReference type="ChEBI" id="CHEBI:24875"/>
        <label>1</label>
    </ligand>
</feature>
<dbReference type="PRINTS" id="PR00601">
    <property type="entry name" value="BACFERRITIN"/>
</dbReference>
<dbReference type="InterPro" id="IPR008331">
    <property type="entry name" value="Ferritin_DPS_dom"/>
</dbReference>
<evidence type="ECO:0000256" key="4">
    <source>
        <dbReference type="ARBA" id="ARBA00022617"/>
    </source>
</evidence>
<dbReference type="GO" id="GO:0006879">
    <property type="term" value="P:intracellular iron ion homeostasis"/>
    <property type="evidence" value="ECO:0007669"/>
    <property type="project" value="UniProtKB-KW"/>
</dbReference>
<evidence type="ECO:0000256" key="9">
    <source>
        <dbReference type="PIRNR" id="PIRNR002560"/>
    </source>
</evidence>
<dbReference type="CDD" id="cd00907">
    <property type="entry name" value="Bacterioferritin"/>
    <property type="match status" value="1"/>
</dbReference>
<comment type="catalytic activity">
    <reaction evidence="7">
        <text>Fe(2+)(in) = Fe(2+)(out)</text>
        <dbReference type="Rhea" id="RHEA:28486"/>
        <dbReference type="ChEBI" id="CHEBI:29033"/>
    </reaction>
</comment>
<feature type="binding site" evidence="10">
    <location>
        <position position="146"/>
    </location>
    <ligand>
        <name>Fe cation</name>
        <dbReference type="ChEBI" id="CHEBI:24875"/>
        <label>1</label>
    </ligand>
</feature>
<dbReference type="GO" id="GO:0005829">
    <property type="term" value="C:cytosol"/>
    <property type="evidence" value="ECO:0007669"/>
    <property type="project" value="TreeGrafter"/>
</dbReference>
<keyword evidence="13" id="KW-1185">Reference proteome</keyword>
<dbReference type="Proteomes" id="UP000198589">
    <property type="component" value="Unassembled WGS sequence"/>
</dbReference>
<dbReference type="RefSeq" id="WP_254791152.1">
    <property type="nucleotide sequence ID" value="NZ_FOND01000027.1"/>
</dbReference>
<dbReference type="STRING" id="1798228.SAMN05216574_12716"/>
<dbReference type="SUPFAM" id="SSF47240">
    <property type="entry name" value="Ferritin-like"/>
    <property type="match status" value="1"/>
</dbReference>
<keyword evidence="6 9" id="KW-0408">Iron</keyword>
<dbReference type="GO" id="GO:0020037">
    <property type="term" value="F:heme binding"/>
    <property type="evidence" value="ECO:0007669"/>
    <property type="project" value="TreeGrafter"/>
</dbReference>
<dbReference type="InterPro" id="IPR009040">
    <property type="entry name" value="Ferritin-like_diiron"/>
</dbReference>
<protein>
    <recommendedName>
        <fullName evidence="9">Bacterioferritin</fullName>
        <ecNumber evidence="9">1.16.3.1</ecNumber>
    </recommendedName>
</protein>
<dbReference type="InterPro" id="IPR002024">
    <property type="entry name" value="Bacterioferritin"/>
</dbReference>
<dbReference type="AlphaFoldDB" id="A0A1I2LI53"/>
<dbReference type="PIRSF" id="PIRSF002560">
    <property type="entry name" value="Bacterioferritin"/>
    <property type="match status" value="1"/>
</dbReference>
<feature type="binding site" evidence="10">
    <location>
        <position position="70"/>
    </location>
    <ligand>
        <name>Fe cation</name>
        <dbReference type="ChEBI" id="CHEBI:24875"/>
        <label>1</label>
    </ligand>
</feature>
<gene>
    <name evidence="12" type="ORF">SAMN05216574_12716</name>
</gene>
<dbReference type="Gene3D" id="1.20.1260.10">
    <property type="match status" value="1"/>
</dbReference>
<dbReference type="PROSITE" id="PS50905">
    <property type="entry name" value="FERRITIN_LIKE"/>
    <property type="match status" value="1"/>
</dbReference>
<name>A0A1I2LI53_9ACTN</name>
<comment type="similarity">
    <text evidence="9">Belongs to the bacterioferritin family.</text>
</comment>
<keyword evidence="4" id="KW-0349">Heme</keyword>
<comment type="function">
    <text evidence="9">Iron-storage protein, whose ferroxidase center binds Fe(2+), oxidizes it using dioxygen to Fe(3+), and participates in the subsequent Fe(3+) oxide mineral core formation within the central cavity of the BFR protein shell.</text>
</comment>
<dbReference type="GO" id="GO:0006826">
    <property type="term" value="P:iron ion transport"/>
    <property type="evidence" value="ECO:0007669"/>
    <property type="project" value="InterPro"/>
</dbReference>
<keyword evidence="5 9" id="KW-0479">Metal-binding</keyword>
<evidence type="ECO:0000313" key="13">
    <source>
        <dbReference type="Proteomes" id="UP000198589"/>
    </source>
</evidence>
<dbReference type="EMBL" id="FOND01000027">
    <property type="protein sequence ID" value="SFF79112.1"/>
    <property type="molecule type" value="Genomic_DNA"/>
</dbReference>
<evidence type="ECO:0000256" key="2">
    <source>
        <dbReference type="ARBA" id="ARBA00011637"/>
    </source>
</evidence>
<dbReference type="NCBIfam" id="TIGR00754">
    <property type="entry name" value="bfr"/>
    <property type="match status" value="1"/>
</dbReference>
<evidence type="ECO:0000313" key="12">
    <source>
        <dbReference type="EMBL" id="SFF79112.1"/>
    </source>
</evidence>
<comment type="catalytic activity">
    <reaction evidence="8 9">
        <text>4 Fe(2+) + O2 + 4 H(+) = 4 Fe(3+) + 2 H2O</text>
        <dbReference type="Rhea" id="RHEA:11148"/>
        <dbReference type="ChEBI" id="CHEBI:15377"/>
        <dbReference type="ChEBI" id="CHEBI:15378"/>
        <dbReference type="ChEBI" id="CHEBI:15379"/>
        <dbReference type="ChEBI" id="CHEBI:29033"/>
        <dbReference type="ChEBI" id="CHEBI:29034"/>
        <dbReference type="EC" id="1.16.3.1"/>
    </reaction>
</comment>